<reference evidence="2 3" key="1">
    <citation type="submission" date="2016-05" db="EMBL/GenBank/DDBJ databases">
        <title>Genome sequencing reveals origins of a unique bacterial endosymbiosis in the earliest lineages of terrestrial Fungi.</title>
        <authorList>
            <consortium name="DOE Joint Genome Institute"/>
            <person name="Uehling J."/>
            <person name="Gryganskyi A."/>
            <person name="Hameed K."/>
            <person name="Tschaplinski T."/>
            <person name="Misztal P."/>
            <person name="Wu S."/>
            <person name="Desiro A."/>
            <person name="Vande Pol N."/>
            <person name="Du Z.-Y."/>
            <person name="Zienkiewicz A."/>
            <person name="Zienkiewicz K."/>
            <person name="Morin E."/>
            <person name="Tisserant E."/>
            <person name="Splivallo R."/>
            <person name="Hainaut M."/>
            <person name="Henrissat B."/>
            <person name="Ohm R."/>
            <person name="Kuo A."/>
            <person name="Yan J."/>
            <person name="Lipzen A."/>
            <person name="Nolan M."/>
            <person name="Labutti K."/>
            <person name="Barry K."/>
            <person name="Goldstein A."/>
            <person name="Labbe J."/>
            <person name="Schadt C."/>
            <person name="Tuskan G."/>
            <person name="Grigoriev I."/>
            <person name="Martin F."/>
            <person name="Vilgalys R."/>
            <person name="Bonito G."/>
        </authorList>
    </citation>
    <scope>NUCLEOTIDE SEQUENCE [LARGE SCALE GENOMIC DNA]</scope>
    <source>
        <strain evidence="2 3">AG-77</strain>
    </source>
</reference>
<evidence type="ECO:0000313" key="3">
    <source>
        <dbReference type="Proteomes" id="UP000078512"/>
    </source>
</evidence>
<feature type="transmembrane region" description="Helical" evidence="1">
    <location>
        <begin position="12"/>
        <end position="33"/>
    </location>
</feature>
<evidence type="ECO:0000313" key="2">
    <source>
        <dbReference type="EMBL" id="OAQ31473.1"/>
    </source>
</evidence>
<gene>
    <name evidence="2" type="ORF">K457DRAFT_17179</name>
</gene>
<keyword evidence="1" id="KW-0812">Transmembrane</keyword>
<keyword evidence="3" id="KW-1185">Reference proteome</keyword>
<dbReference type="AlphaFoldDB" id="A0A197K2Q7"/>
<name>A0A197K2Q7_9FUNG</name>
<dbReference type="STRING" id="1314771.A0A197K2Q7"/>
<feature type="transmembrane region" description="Helical" evidence="1">
    <location>
        <begin position="45"/>
        <end position="64"/>
    </location>
</feature>
<protein>
    <submittedName>
        <fullName evidence="2">Uncharacterized protein</fullName>
    </submittedName>
</protein>
<sequence>MSDTQNTDTLRSYTSLVDIFLANLCIIVAMVLLSRCRDIVQNFCNHAALLSAVLTWIFNGLYSIDPSFFKYCLIGIRTMGKKFNIPYTNIFYYLARLIYATVYVEKERRKSRTISTIADKARRVFGDAHRKLLHIPRVINDYNYHMGGVNIADQRRQNYKLHNQMRTLEGWFSLLIWLLDTTTSLHFAGEESLDFTITRAGYNDHVHPLLNNQLIPNPNSHTVLQPMSPSTSTPLTPPASMKVVICQTTLERSATVSGMPPKTKIKACLPGVDELTIFV</sequence>
<organism evidence="2 3">
    <name type="scientific">Linnemannia elongata AG-77</name>
    <dbReference type="NCBI Taxonomy" id="1314771"/>
    <lineage>
        <taxon>Eukaryota</taxon>
        <taxon>Fungi</taxon>
        <taxon>Fungi incertae sedis</taxon>
        <taxon>Mucoromycota</taxon>
        <taxon>Mortierellomycotina</taxon>
        <taxon>Mortierellomycetes</taxon>
        <taxon>Mortierellales</taxon>
        <taxon>Mortierellaceae</taxon>
        <taxon>Linnemannia</taxon>
    </lineage>
</organism>
<keyword evidence="1" id="KW-0472">Membrane</keyword>
<dbReference type="OrthoDB" id="2423798at2759"/>
<evidence type="ECO:0000256" key="1">
    <source>
        <dbReference type="SAM" id="Phobius"/>
    </source>
</evidence>
<dbReference type="Proteomes" id="UP000078512">
    <property type="component" value="Unassembled WGS sequence"/>
</dbReference>
<dbReference type="EMBL" id="KV442029">
    <property type="protein sequence ID" value="OAQ31473.1"/>
    <property type="molecule type" value="Genomic_DNA"/>
</dbReference>
<feature type="transmembrane region" description="Helical" evidence="1">
    <location>
        <begin position="84"/>
        <end position="104"/>
    </location>
</feature>
<proteinExistence type="predicted"/>
<keyword evidence="1" id="KW-1133">Transmembrane helix</keyword>
<accession>A0A197K2Q7</accession>